<organism evidence="4 5">
    <name type="scientific">Veillonella parvula</name>
    <name type="common">Staphylococcus parvulus</name>
    <dbReference type="NCBI Taxonomy" id="29466"/>
    <lineage>
        <taxon>Bacteria</taxon>
        <taxon>Bacillati</taxon>
        <taxon>Bacillota</taxon>
        <taxon>Negativicutes</taxon>
        <taxon>Veillonellales</taxon>
        <taxon>Veillonellaceae</taxon>
        <taxon>Veillonella</taxon>
    </lineage>
</organism>
<keyword evidence="4" id="KW-0328">Glycosyltransferase</keyword>
<keyword evidence="1" id="KW-1133">Transmembrane helix</keyword>
<reference evidence="4" key="1">
    <citation type="submission" date="2021-02" db="EMBL/GenBank/DDBJ databases">
        <title>Infant gut strain persistence is associated with maternal origin, phylogeny, and functional potential including surface adhesion and iron acquisition.</title>
        <authorList>
            <person name="Lou Y.C."/>
        </authorList>
    </citation>
    <scope>NUCLEOTIDE SEQUENCE</scope>
    <source>
        <strain evidence="4">L3_108_031G1_dasL3_108_031G1_concoct_20</strain>
    </source>
</reference>
<dbReference type="EMBL" id="JAGZMU010000003">
    <property type="protein sequence ID" value="MBS4893253.1"/>
    <property type="molecule type" value="Genomic_DNA"/>
</dbReference>
<dbReference type="InterPro" id="IPR001296">
    <property type="entry name" value="Glyco_trans_1"/>
</dbReference>
<comment type="caution">
    <text evidence="4">The sequence shown here is derived from an EMBL/GenBank/DDBJ whole genome shotgun (WGS) entry which is preliminary data.</text>
</comment>
<evidence type="ECO:0000313" key="4">
    <source>
        <dbReference type="EMBL" id="MBS4893253.1"/>
    </source>
</evidence>
<dbReference type="InterPro" id="IPR050194">
    <property type="entry name" value="Glycosyltransferase_grp1"/>
</dbReference>
<feature type="domain" description="Glycosyltransferase subfamily 4-like N-terminal" evidence="3">
    <location>
        <begin position="20"/>
        <end position="190"/>
    </location>
</feature>
<sequence>MNILLVSSDNNKTSGAFLSLVELAVNLETIYGYNVFVILPKYGDGISLLEEHQINYKIIPTLSWIVYNNLSIKFIVKYCIKGIGLLLNVISVLYLCFYIYKHKIDIVHNNTIFTYVGAVASKIMKKSLVWHIREDIEHAFSSKLFNNRLGYKLINSSNRIIFVSNYIQSMYTKYIDTTRCVVIYDGIDTSFYKVRPILTNDLVNIAIVGHLNRNKNQIELIETLHNLLRKRVTNFHLHIIGDGELRSELEEYVKYHNMGSYVSFYGRRSDLHVILDTVDVVVSCSKSEAFGRTLIEAMLHGCLVISSVSENNASNEIIESGVTGLLYPLGHMSKLEYLLESILSNSHNQVYTSYAKKGQKIAFSRFTTNKTVENIQLVYSQVIRDISKYE</sequence>
<feature type="transmembrane region" description="Helical" evidence="1">
    <location>
        <begin position="78"/>
        <end position="100"/>
    </location>
</feature>
<dbReference type="InterPro" id="IPR028098">
    <property type="entry name" value="Glyco_trans_4-like_N"/>
</dbReference>
<dbReference type="PANTHER" id="PTHR45947">
    <property type="entry name" value="SULFOQUINOVOSYL TRANSFERASE SQD2"/>
    <property type="match status" value="1"/>
</dbReference>
<protein>
    <submittedName>
        <fullName evidence="4">Glycosyltransferase</fullName>
        <ecNumber evidence="4">2.4.-.-</ecNumber>
    </submittedName>
</protein>
<accession>A0A942WQW7</accession>
<evidence type="ECO:0000259" key="3">
    <source>
        <dbReference type="Pfam" id="PF13439"/>
    </source>
</evidence>
<gene>
    <name evidence="4" type="ORF">KHZ90_05690</name>
</gene>
<feature type="domain" description="Glycosyl transferase family 1" evidence="2">
    <location>
        <begin position="205"/>
        <end position="356"/>
    </location>
</feature>
<keyword evidence="4" id="KW-0808">Transferase</keyword>
<dbReference type="Pfam" id="PF00534">
    <property type="entry name" value="Glycos_transf_1"/>
    <property type="match status" value="1"/>
</dbReference>
<proteinExistence type="predicted"/>
<name>A0A942WQW7_VEIPA</name>
<evidence type="ECO:0000313" key="5">
    <source>
        <dbReference type="Proteomes" id="UP000778864"/>
    </source>
</evidence>
<dbReference type="RefSeq" id="WP_004698039.1">
    <property type="nucleotide sequence ID" value="NZ_AP031417.1"/>
</dbReference>
<dbReference type="Gene3D" id="3.40.50.2000">
    <property type="entry name" value="Glycogen Phosphorylase B"/>
    <property type="match status" value="2"/>
</dbReference>
<dbReference type="PANTHER" id="PTHR45947:SF3">
    <property type="entry name" value="SULFOQUINOVOSYL TRANSFERASE SQD2"/>
    <property type="match status" value="1"/>
</dbReference>
<dbReference type="AlphaFoldDB" id="A0A942WQW7"/>
<dbReference type="Proteomes" id="UP000778864">
    <property type="component" value="Unassembled WGS sequence"/>
</dbReference>
<dbReference type="GO" id="GO:0016757">
    <property type="term" value="F:glycosyltransferase activity"/>
    <property type="evidence" value="ECO:0007669"/>
    <property type="project" value="UniProtKB-KW"/>
</dbReference>
<keyword evidence="1" id="KW-0812">Transmembrane</keyword>
<evidence type="ECO:0000256" key="1">
    <source>
        <dbReference type="SAM" id="Phobius"/>
    </source>
</evidence>
<keyword evidence="1" id="KW-0472">Membrane</keyword>
<dbReference type="EC" id="2.4.-.-" evidence="4"/>
<dbReference type="Pfam" id="PF13439">
    <property type="entry name" value="Glyco_transf_4"/>
    <property type="match status" value="1"/>
</dbReference>
<evidence type="ECO:0000259" key="2">
    <source>
        <dbReference type="Pfam" id="PF00534"/>
    </source>
</evidence>
<dbReference type="SUPFAM" id="SSF53756">
    <property type="entry name" value="UDP-Glycosyltransferase/glycogen phosphorylase"/>
    <property type="match status" value="1"/>
</dbReference>